<sequence length="609" mass="69840">MDKKRTLKELLEGAETTVNDETSDQEGEMKDEDNNEPINPDLCIDCQRMPKELLCEDCGEPFCRVCFQFAHRGGRRKKHKVKVLVTEKKPEFEKLDEEEAKEEEEAGQKDENLPGEASEKLYSHSGYFALGSESGNSDVSKRILAGIRRCSHFIPMRLSYEERQVLRLLEAALDVSEYTDRVDIISYKSKARRIVGQLREMCSVLAGLVVSSNMKQGQQLIEDKNFSDNAEWYKTVFEIGRRYKVMNPERMRDTFGKLCYMVMDSRLPEIRETMEFDLYKPMKTVYGVLKKGGPQTLKILSDPLIIDATAEVRPEGKSRRMVSRMIKQKEASIEKLASTYTSANGLDKEQIRVALYSIGDFNAYTNKNRLPVLRMMKRLEQFEDAGSSQYSLGIRYGHNGARLTHGHEKQYLYVKQALSLWSAVMRDLVELWAYADDDLFDGNRYHIADTGQGFNRIKSCPKVYKKMYSILGEVQHHFDFWVGIPVIHLGDDAVPNALFFLDKYIQIPSILIPIDRTVQDIETLTRNNSYVKDYAEAQYGSVENLQMTILCDYFKHGFDGSGADNYYFAGSCVDATSTSSCEFCNQISKKDYYNFFLLAGFTNFNGEGY</sequence>
<dbReference type="GO" id="GO:0008270">
    <property type="term" value="F:zinc ion binding"/>
    <property type="evidence" value="ECO:0007669"/>
    <property type="project" value="UniProtKB-KW"/>
</dbReference>
<feature type="compositionally biased region" description="Basic and acidic residues" evidence="2">
    <location>
        <begin position="1"/>
        <end position="11"/>
    </location>
</feature>
<dbReference type="PANTHER" id="PTHR31560:SF0">
    <property type="entry name" value="UPF0652 PROTEIN C22H10.08"/>
    <property type="match status" value="1"/>
</dbReference>
<dbReference type="Pfam" id="PF09418">
    <property type="entry name" value="DUF2009"/>
    <property type="match status" value="1"/>
</dbReference>
<evidence type="ECO:0000256" key="2">
    <source>
        <dbReference type="SAM" id="MobiDB-lite"/>
    </source>
</evidence>
<organism evidence="3 4">
    <name type="scientific">Dekkera bruxellensis</name>
    <name type="common">Brettanomyces custersii</name>
    <dbReference type="NCBI Taxonomy" id="5007"/>
    <lineage>
        <taxon>Eukaryota</taxon>
        <taxon>Fungi</taxon>
        <taxon>Dikarya</taxon>
        <taxon>Ascomycota</taxon>
        <taxon>Saccharomycotina</taxon>
        <taxon>Pichiomycetes</taxon>
        <taxon>Pichiales</taxon>
        <taxon>Pichiaceae</taxon>
        <taxon>Brettanomyces</taxon>
    </lineage>
</organism>
<dbReference type="AlphaFoldDB" id="A0A7D9D0L5"/>
<feature type="region of interest" description="Disordered" evidence="2">
    <location>
        <begin position="93"/>
        <end position="115"/>
    </location>
</feature>
<keyword evidence="1" id="KW-0863">Zinc-finger</keyword>
<dbReference type="InterPro" id="IPR057668">
    <property type="entry name" value="E2_Ub-conjug_enz_C"/>
</dbReference>
<evidence type="ECO:0000256" key="1">
    <source>
        <dbReference type="PROSITE-ProRule" id="PRU00024"/>
    </source>
</evidence>
<proteinExistence type="predicted"/>
<evidence type="ECO:0000313" key="3">
    <source>
        <dbReference type="EMBL" id="VUG19699.1"/>
    </source>
</evidence>
<accession>A0A7D9D0L5</accession>
<keyword evidence="4" id="KW-1185">Reference proteome</keyword>
<dbReference type="InterPro" id="IPR000315">
    <property type="entry name" value="Znf_B-box"/>
</dbReference>
<evidence type="ECO:0000313" key="4">
    <source>
        <dbReference type="Proteomes" id="UP000478008"/>
    </source>
</evidence>
<keyword evidence="1" id="KW-0862">Zinc</keyword>
<feature type="compositionally biased region" description="Acidic residues" evidence="2">
    <location>
        <begin position="94"/>
        <end position="105"/>
    </location>
</feature>
<dbReference type="InterPro" id="IPR018553">
    <property type="entry name" value="E2_Ub-conjug_enz"/>
</dbReference>
<dbReference type="SUPFAM" id="SSF57845">
    <property type="entry name" value="B-box zinc-binding domain"/>
    <property type="match status" value="1"/>
</dbReference>
<name>A0A7D9D0L5_DEKBR</name>
<dbReference type="Proteomes" id="UP000478008">
    <property type="component" value="Unassembled WGS sequence"/>
</dbReference>
<dbReference type="Pfam" id="PF00643">
    <property type="entry name" value="zf-B_box"/>
    <property type="match status" value="1"/>
</dbReference>
<dbReference type="PANTHER" id="PTHR31560">
    <property type="entry name" value="UPF0652 PROTEIN C16A11.03C-RELATED"/>
    <property type="match status" value="1"/>
</dbReference>
<reference evidence="3 4" key="1">
    <citation type="submission" date="2019-07" db="EMBL/GenBank/DDBJ databases">
        <authorList>
            <person name="Friedrich A."/>
            <person name="Schacherer J."/>
        </authorList>
    </citation>
    <scope>NUCLEOTIDE SEQUENCE [LARGE SCALE GENOMIC DNA]</scope>
</reference>
<protein>
    <submittedName>
        <fullName evidence="3">DEBR0S5_09670g1_1</fullName>
    </submittedName>
</protein>
<dbReference type="EMBL" id="CABFWN010000005">
    <property type="protein sequence ID" value="VUG19699.1"/>
    <property type="molecule type" value="Genomic_DNA"/>
</dbReference>
<keyword evidence="1" id="KW-0479">Metal-binding</keyword>
<dbReference type="PROSITE" id="PS50119">
    <property type="entry name" value="ZF_BBOX"/>
    <property type="match status" value="1"/>
</dbReference>
<gene>
    <name evidence="3" type="ORF">DEBR0S5_09670G</name>
</gene>
<feature type="compositionally biased region" description="Basic and acidic residues" evidence="2">
    <location>
        <begin position="106"/>
        <end position="115"/>
    </location>
</feature>
<feature type="compositionally biased region" description="Acidic residues" evidence="2">
    <location>
        <begin position="21"/>
        <end position="35"/>
    </location>
</feature>
<feature type="region of interest" description="Disordered" evidence="2">
    <location>
        <begin position="1"/>
        <end position="38"/>
    </location>
</feature>